<protein>
    <submittedName>
        <fullName evidence="4">ABC transporter ATP-binding protein</fullName>
    </submittedName>
</protein>
<feature type="compositionally biased region" description="Acidic residues" evidence="2">
    <location>
        <begin position="92"/>
        <end position="109"/>
    </location>
</feature>
<feature type="compositionally biased region" description="Basic and acidic residues" evidence="2">
    <location>
        <begin position="1"/>
        <end position="18"/>
    </location>
</feature>
<accession>A0ABX1SX44</accession>
<dbReference type="EMBL" id="JAAIIJ010000020">
    <property type="protein sequence ID" value="NMN02405.1"/>
    <property type="molecule type" value="Genomic_DNA"/>
</dbReference>
<dbReference type="GO" id="GO:0005524">
    <property type="term" value="F:ATP binding"/>
    <property type="evidence" value="ECO:0007669"/>
    <property type="project" value="UniProtKB-KW"/>
</dbReference>
<dbReference type="Gene3D" id="3.40.50.300">
    <property type="entry name" value="P-loop containing nucleotide triphosphate hydrolases"/>
    <property type="match status" value="1"/>
</dbReference>
<evidence type="ECO:0000313" key="5">
    <source>
        <dbReference type="Proteomes" id="UP000553756"/>
    </source>
</evidence>
<gene>
    <name evidence="4" type="ORF">G1C94_1027</name>
</gene>
<dbReference type="InterPro" id="IPR015854">
    <property type="entry name" value="ABC_transpr_LolD-like"/>
</dbReference>
<keyword evidence="5" id="KW-1185">Reference proteome</keyword>
<comment type="similarity">
    <text evidence="1">Belongs to the ABC transporter superfamily.</text>
</comment>
<dbReference type="InterPro" id="IPR027417">
    <property type="entry name" value="P-loop_NTPase"/>
</dbReference>
<dbReference type="PANTHER" id="PTHR24220:SF689">
    <property type="entry name" value="LIPOPROTEIN-RELEASING SYSTEM ATP-BINDING PROTEIN LOLD"/>
    <property type="match status" value="1"/>
</dbReference>
<dbReference type="Pfam" id="PF00005">
    <property type="entry name" value="ABC_tran"/>
    <property type="match status" value="1"/>
</dbReference>
<proteinExistence type="inferred from homology"/>
<evidence type="ECO:0000259" key="3">
    <source>
        <dbReference type="PROSITE" id="PS50893"/>
    </source>
</evidence>
<comment type="caution">
    <text evidence="4">The sequence shown here is derived from an EMBL/GenBank/DDBJ whole genome shotgun (WGS) entry which is preliminary data.</text>
</comment>
<evidence type="ECO:0000256" key="2">
    <source>
        <dbReference type="SAM" id="MobiDB-lite"/>
    </source>
</evidence>
<dbReference type="SUPFAM" id="SSF52540">
    <property type="entry name" value="P-loop containing nucleoside triphosphate hydrolases"/>
    <property type="match status" value="1"/>
</dbReference>
<evidence type="ECO:0000313" key="4">
    <source>
        <dbReference type="EMBL" id="NMN02405.1"/>
    </source>
</evidence>
<organism evidence="4 5">
    <name type="scientific">Bifidobacterium panos</name>
    <dbReference type="NCBI Taxonomy" id="2675321"/>
    <lineage>
        <taxon>Bacteria</taxon>
        <taxon>Bacillati</taxon>
        <taxon>Actinomycetota</taxon>
        <taxon>Actinomycetes</taxon>
        <taxon>Bifidobacteriales</taxon>
        <taxon>Bifidobacteriaceae</taxon>
        <taxon>Bifidobacterium</taxon>
    </lineage>
</organism>
<feature type="domain" description="ABC transporter" evidence="3">
    <location>
        <begin position="174"/>
        <end position="389"/>
    </location>
</feature>
<dbReference type="InterPro" id="IPR003439">
    <property type="entry name" value="ABC_transporter-like_ATP-bd"/>
</dbReference>
<reference evidence="4 5" key="1">
    <citation type="submission" date="2020-02" db="EMBL/GenBank/DDBJ databases">
        <title>Characterization of phylogenetic diversity of novel bifidobacterial species isolated in Czech ZOOs.</title>
        <authorList>
            <person name="Lugli G.A."/>
            <person name="Vera N.B."/>
            <person name="Ventura M."/>
        </authorList>
    </citation>
    <scope>NUCLEOTIDE SEQUENCE [LARGE SCALE GENOMIC DNA]</scope>
    <source>
        <strain evidence="4 5">DSM 109963</strain>
    </source>
</reference>
<dbReference type="PROSITE" id="PS50893">
    <property type="entry name" value="ABC_TRANSPORTER_2"/>
    <property type="match status" value="1"/>
</dbReference>
<evidence type="ECO:0000256" key="1">
    <source>
        <dbReference type="ARBA" id="ARBA00005417"/>
    </source>
</evidence>
<dbReference type="RefSeq" id="WP_172145765.1">
    <property type="nucleotide sequence ID" value="NZ_JAAIIJ010000020.1"/>
</dbReference>
<feature type="compositionally biased region" description="Low complexity" evidence="2">
    <location>
        <begin position="110"/>
        <end position="122"/>
    </location>
</feature>
<name>A0ABX1SX44_9BIFI</name>
<dbReference type="PANTHER" id="PTHR24220">
    <property type="entry name" value="IMPORT ATP-BINDING PROTEIN"/>
    <property type="match status" value="1"/>
</dbReference>
<keyword evidence="4" id="KW-0547">Nucleotide-binding</keyword>
<feature type="compositionally biased region" description="Low complexity" evidence="2">
    <location>
        <begin position="78"/>
        <end position="87"/>
    </location>
</feature>
<feature type="region of interest" description="Disordered" evidence="2">
    <location>
        <begin position="1"/>
        <end position="122"/>
    </location>
</feature>
<sequence length="389" mass="41548">MSEKDDKDLKDNDVKDLTDELTDGAEEATHAESVENGENGDAEHDATPQSVSFDIVFDDEEPDEHSDNGSDAADNDGSDAASDFFSAPLMGDESDDTDSTDDTDDDTAVPEETSASATAANARRVNETIALGGDALKRKATVDPNEGKPAASVADARLDAQVSDQVLLKSYPTFSLNHVTTTDHKSGRHVLDDTSMAFYAGSLYAVKVLDDEEDAEQRATLMAVLTGFQPPASGAVMTKSSNITELEVGDLRGHRLGVVTQRYAVRTDLDAETNVLYAMNGSGRTFLKPKPVIARELLNRVGFGEATKGSKVGDLPLLEQRRVAIARALSCEAETLILDEPTKGLGEEDAATLLKLLESIAHGRNPKRAVIIVTSSDEVASAAEQTYEL</sequence>
<keyword evidence="4" id="KW-0067">ATP-binding</keyword>
<dbReference type="Proteomes" id="UP000553756">
    <property type="component" value="Unassembled WGS sequence"/>
</dbReference>